<dbReference type="EnsemblProtists" id="HpaT813856">
    <property type="protein sequence ID" value="HpaP813856"/>
    <property type="gene ID" value="HpaG813856"/>
</dbReference>
<feature type="compositionally biased region" description="Basic and acidic residues" evidence="2">
    <location>
        <begin position="57"/>
        <end position="66"/>
    </location>
</feature>
<evidence type="ECO:0008006" key="5">
    <source>
        <dbReference type="Google" id="ProtNLM"/>
    </source>
</evidence>
<reference evidence="3" key="2">
    <citation type="submission" date="2015-06" db="UniProtKB">
        <authorList>
            <consortium name="EnsemblProtists"/>
        </authorList>
    </citation>
    <scope>IDENTIFICATION</scope>
    <source>
        <strain evidence="3">Emoy2</strain>
    </source>
</reference>
<feature type="region of interest" description="Disordered" evidence="2">
    <location>
        <begin position="1"/>
        <end position="70"/>
    </location>
</feature>
<organism evidence="3 4">
    <name type="scientific">Hyaloperonospora arabidopsidis (strain Emoy2)</name>
    <name type="common">Downy mildew agent</name>
    <name type="synonym">Peronospora arabidopsidis</name>
    <dbReference type="NCBI Taxonomy" id="559515"/>
    <lineage>
        <taxon>Eukaryota</taxon>
        <taxon>Sar</taxon>
        <taxon>Stramenopiles</taxon>
        <taxon>Oomycota</taxon>
        <taxon>Peronosporomycetes</taxon>
        <taxon>Peronosporales</taxon>
        <taxon>Peronosporaceae</taxon>
        <taxon>Hyaloperonospora</taxon>
    </lineage>
</organism>
<keyword evidence="1" id="KW-0175">Coiled coil</keyword>
<dbReference type="EMBL" id="JH598198">
    <property type="status" value="NOT_ANNOTATED_CDS"/>
    <property type="molecule type" value="Genomic_DNA"/>
</dbReference>
<name>M4C438_HYAAE</name>
<proteinExistence type="predicted"/>
<evidence type="ECO:0000313" key="3">
    <source>
        <dbReference type="EnsemblProtists" id="HpaP813856"/>
    </source>
</evidence>
<evidence type="ECO:0000256" key="1">
    <source>
        <dbReference type="SAM" id="Coils"/>
    </source>
</evidence>
<dbReference type="VEuPathDB" id="FungiDB:HpaG813856"/>
<reference evidence="4" key="1">
    <citation type="journal article" date="2010" name="Science">
        <title>Signatures of adaptation to obligate biotrophy in the Hyaloperonospora arabidopsidis genome.</title>
        <authorList>
            <person name="Baxter L."/>
            <person name="Tripathy S."/>
            <person name="Ishaque N."/>
            <person name="Boot N."/>
            <person name="Cabral A."/>
            <person name="Kemen E."/>
            <person name="Thines M."/>
            <person name="Ah-Fong A."/>
            <person name="Anderson R."/>
            <person name="Badejoko W."/>
            <person name="Bittner-Eddy P."/>
            <person name="Boore J.L."/>
            <person name="Chibucos M.C."/>
            <person name="Coates M."/>
            <person name="Dehal P."/>
            <person name="Delehaunty K."/>
            <person name="Dong S."/>
            <person name="Downton P."/>
            <person name="Dumas B."/>
            <person name="Fabro G."/>
            <person name="Fronick C."/>
            <person name="Fuerstenberg S.I."/>
            <person name="Fulton L."/>
            <person name="Gaulin E."/>
            <person name="Govers F."/>
            <person name="Hughes L."/>
            <person name="Humphray S."/>
            <person name="Jiang R.H."/>
            <person name="Judelson H."/>
            <person name="Kamoun S."/>
            <person name="Kyung K."/>
            <person name="Meijer H."/>
            <person name="Minx P."/>
            <person name="Morris P."/>
            <person name="Nelson J."/>
            <person name="Phuntumart V."/>
            <person name="Qutob D."/>
            <person name="Rehmany A."/>
            <person name="Rougon-Cardoso A."/>
            <person name="Ryden P."/>
            <person name="Torto-Alalibo T."/>
            <person name="Studholme D."/>
            <person name="Wang Y."/>
            <person name="Win J."/>
            <person name="Wood J."/>
            <person name="Clifton S.W."/>
            <person name="Rogers J."/>
            <person name="Van den Ackerveken G."/>
            <person name="Jones J.D."/>
            <person name="McDowell J.M."/>
            <person name="Beynon J."/>
            <person name="Tyler B.M."/>
        </authorList>
    </citation>
    <scope>NUCLEOTIDE SEQUENCE [LARGE SCALE GENOMIC DNA]</scope>
    <source>
        <strain evidence="4">Emoy2</strain>
    </source>
</reference>
<dbReference type="InParanoid" id="M4C438"/>
<dbReference type="HOGENOM" id="CLU_096991_0_0_1"/>
<dbReference type="Proteomes" id="UP000011713">
    <property type="component" value="Unassembled WGS sequence"/>
</dbReference>
<accession>M4C438</accession>
<feature type="compositionally biased region" description="Basic residues" evidence="2">
    <location>
        <begin position="1"/>
        <end position="12"/>
    </location>
</feature>
<evidence type="ECO:0000313" key="4">
    <source>
        <dbReference type="Proteomes" id="UP000011713"/>
    </source>
</evidence>
<keyword evidence="4" id="KW-1185">Reference proteome</keyword>
<feature type="compositionally biased region" description="Polar residues" evidence="2">
    <location>
        <begin position="36"/>
        <end position="47"/>
    </location>
</feature>
<sequence>MAPLRHRMSRRIGGRDPQRQSSAEREAPSCRATADSCASEQDNSFASPSRHGGSRYAPREGVDHRGSPPMAVVRTKISTLNRLLELQAEVGRLQQRLQDLCDRTEQDRQERLSLEAWVQCIRLYRSDDRSEFEFYQLENERKRQAFRDEVDDILRQYVALQSQIEKLARVQKNLLEILERGGCIRPRKIPRDDDTGGDDRHKT</sequence>
<dbReference type="AlphaFoldDB" id="M4C438"/>
<protein>
    <recommendedName>
        <fullName evidence="5">RxLR effector candidate protein</fullName>
    </recommendedName>
</protein>
<feature type="coiled-coil region" evidence="1">
    <location>
        <begin position="143"/>
        <end position="180"/>
    </location>
</feature>
<evidence type="ECO:0000256" key="2">
    <source>
        <dbReference type="SAM" id="MobiDB-lite"/>
    </source>
</evidence>
<feature type="compositionally biased region" description="Basic and acidic residues" evidence="2">
    <location>
        <begin position="13"/>
        <end position="28"/>
    </location>
</feature>